<keyword evidence="4" id="KW-1185">Reference proteome</keyword>
<dbReference type="Pfam" id="PF25261">
    <property type="entry name" value="zf-CCCH_PARP12"/>
    <property type="match status" value="1"/>
</dbReference>
<feature type="domain" description="PARP12-like CCCH zinc finger tandem" evidence="2">
    <location>
        <begin position="82"/>
        <end position="125"/>
    </location>
</feature>
<evidence type="ECO:0000259" key="1">
    <source>
        <dbReference type="Pfam" id="PF24356"/>
    </source>
</evidence>
<reference evidence="3" key="3">
    <citation type="submission" date="2025-09" db="UniProtKB">
        <authorList>
            <consortium name="Ensembl"/>
        </authorList>
    </citation>
    <scope>IDENTIFICATION</scope>
</reference>
<sequence>MTTDMTLATTKIILSLLYDNQGCLVFRRLEELMKKSSTVEESVLQMILFDDTIIAIKEGKEEPSGPLQICPDSVIVAKTGLRLCKKKAEECEQCEGLHLCMYHVCGVFIFRVDCTYSHSLTLPHNATLLTKYKLEALPEKQLFQLLMQNDPFLLPEESFPLDYTQK</sequence>
<reference evidence="3" key="1">
    <citation type="submission" date="2020-06" db="EMBL/GenBank/DDBJ databases">
        <authorList>
            <consortium name="Wellcome Sanger Institute Data Sharing"/>
        </authorList>
    </citation>
    <scope>NUCLEOTIDE SEQUENCE [LARGE SCALE GENOMIC DNA]</scope>
</reference>
<dbReference type="PANTHER" id="PTHR47621">
    <property type="entry name" value="ZINC FINGER CCCH-TYPE ANTIVIRAL PROTEIN 1-LIKE"/>
    <property type="match status" value="1"/>
</dbReference>
<feature type="domain" description="PARP12 winged helix" evidence="1">
    <location>
        <begin position="10"/>
        <end position="77"/>
    </location>
</feature>
<dbReference type="Pfam" id="PF24356">
    <property type="entry name" value="WHD_PARP12"/>
    <property type="match status" value="1"/>
</dbReference>
<name>A0A8C5DGJ1_GOUWI</name>
<proteinExistence type="predicted"/>
<dbReference type="InterPro" id="IPR056226">
    <property type="entry name" value="WH_PARP12"/>
</dbReference>
<dbReference type="Ensembl" id="ENSGWIT00000007381.1">
    <property type="protein sequence ID" value="ENSGWIP00000006670.1"/>
    <property type="gene ID" value="ENSGWIG00000003876.1"/>
</dbReference>
<evidence type="ECO:0000313" key="4">
    <source>
        <dbReference type="Proteomes" id="UP000694680"/>
    </source>
</evidence>
<reference evidence="3" key="2">
    <citation type="submission" date="2025-08" db="UniProtKB">
        <authorList>
            <consortium name="Ensembl"/>
        </authorList>
    </citation>
    <scope>IDENTIFICATION</scope>
</reference>
<dbReference type="InterPro" id="IPR057602">
    <property type="entry name" value="Zfn-CCCH_PARP12"/>
</dbReference>
<evidence type="ECO:0000313" key="3">
    <source>
        <dbReference type="Ensembl" id="ENSGWIP00000006670.1"/>
    </source>
</evidence>
<dbReference type="PANTHER" id="PTHR47621:SF1">
    <property type="entry name" value="ZINC FINGER CCCH-TYPE ANTIVIRAL PROTEIN 1-LIKE"/>
    <property type="match status" value="1"/>
</dbReference>
<accession>A0A8C5DGJ1</accession>
<dbReference type="AlphaFoldDB" id="A0A8C5DGJ1"/>
<dbReference type="InterPro" id="IPR026693">
    <property type="entry name" value="Zc3hav1-like"/>
</dbReference>
<evidence type="ECO:0000259" key="2">
    <source>
        <dbReference type="Pfam" id="PF25261"/>
    </source>
</evidence>
<dbReference type="Proteomes" id="UP000694680">
    <property type="component" value="Chromosome 6"/>
</dbReference>
<protein>
    <submittedName>
        <fullName evidence="3">Uncharacterized protein</fullName>
    </submittedName>
</protein>
<organism evidence="3 4">
    <name type="scientific">Gouania willdenowi</name>
    <name type="common">Blunt-snouted clingfish</name>
    <name type="synonym">Lepadogaster willdenowi</name>
    <dbReference type="NCBI Taxonomy" id="441366"/>
    <lineage>
        <taxon>Eukaryota</taxon>
        <taxon>Metazoa</taxon>
        <taxon>Chordata</taxon>
        <taxon>Craniata</taxon>
        <taxon>Vertebrata</taxon>
        <taxon>Euteleostomi</taxon>
        <taxon>Actinopterygii</taxon>
        <taxon>Neopterygii</taxon>
        <taxon>Teleostei</taxon>
        <taxon>Neoteleostei</taxon>
        <taxon>Acanthomorphata</taxon>
        <taxon>Ovalentaria</taxon>
        <taxon>Blenniimorphae</taxon>
        <taxon>Blenniiformes</taxon>
        <taxon>Gobiesocoidei</taxon>
        <taxon>Gobiesocidae</taxon>
        <taxon>Gobiesocinae</taxon>
        <taxon>Gouania</taxon>
    </lineage>
</organism>